<evidence type="ECO:0000256" key="1">
    <source>
        <dbReference type="SAM" id="MobiDB-lite"/>
    </source>
</evidence>
<gene>
    <name evidence="3" type="ORF">DSM104329_04387</name>
</gene>
<dbReference type="AlphaFoldDB" id="A0A9E7C1X9"/>
<feature type="compositionally biased region" description="Low complexity" evidence="1">
    <location>
        <begin position="288"/>
        <end position="307"/>
    </location>
</feature>
<dbReference type="Proteomes" id="UP001162834">
    <property type="component" value="Chromosome"/>
</dbReference>
<name>A0A9E7C1X9_9ACTN</name>
<feature type="region of interest" description="Disordered" evidence="1">
    <location>
        <begin position="288"/>
        <end position="308"/>
    </location>
</feature>
<protein>
    <recommendedName>
        <fullName evidence="5">LppX_LprAFG lipoprotein</fullName>
    </recommendedName>
</protein>
<dbReference type="Gene3D" id="2.50.20.20">
    <property type="match status" value="1"/>
</dbReference>
<feature type="signal peptide" evidence="2">
    <location>
        <begin position="1"/>
        <end position="17"/>
    </location>
</feature>
<sequence>MPSLLIALLLAAFAAAGCGGGGNGGGGDAAGASPTELLNTTFGGDTSIRSGRLTLALDADVQGVAKPVTFKLSGPFETSESKTELPKFSFELAVTSGGATQRIGATSTGDKGFLSYKGVDYAVPDDLFKQFADGYRQSAQQGAKQGSAPSLTSLGIDPLKWLTDPRRAGETDVGGVRTVHLTAGIDVPKLLGDVRTAAGKVGSASSQAQQLSQADVQQLAKSVKSAKVDIYTGADDRKLRKFVLDLQLATGHVALTLQFDELNQPQDVTAPADAKSITGLLSALGAGATSGSGSATPPSTTAPSGSSNQRYLDCVQAAGNDIAQVQACAKYL</sequence>
<keyword evidence="2" id="KW-0732">Signal</keyword>
<reference evidence="3" key="1">
    <citation type="journal article" date="2022" name="Int. J. Syst. Evol. Microbiol.">
        <title>Pseudomonas aegrilactucae sp. nov. and Pseudomonas morbosilactucae sp. nov., pathogens causing bacterial rot of lettuce in Japan.</title>
        <authorList>
            <person name="Sawada H."/>
            <person name="Fujikawa T."/>
            <person name="Satou M."/>
        </authorList>
    </citation>
    <scope>NUCLEOTIDE SEQUENCE</scope>
    <source>
        <strain evidence="3">0166_1</strain>
    </source>
</reference>
<evidence type="ECO:0000313" key="4">
    <source>
        <dbReference type="Proteomes" id="UP001162834"/>
    </source>
</evidence>
<proteinExistence type="predicted"/>
<evidence type="ECO:0008006" key="5">
    <source>
        <dbReference type="Google" id="ProtNLM"/>
    </source>
</evidence>
<feature type="chain" id="PRO_5038412511" description="LppX_LprAFG lipoprotein" evidence="2">
    <location>
        <begin position="18"/>
        <end position="332"/>
    </location>
</feature>
<keyword evidence="4" id="KW-1185">Reference proteome</keyword>
<organism evidence="3 4">
    <name type="scientific">Capillimicrobium parvum</name>
    <dbReference type="NCBI Taxonomy" id="2884022"/>
    <lineage>
        <taxon>Bacteria</taxon>
        <taxon>Bacillati</taxon>
        <taxon>Actinomycetota</taxon>
        <taxon>Thermoleophilia</taxon>
        <taxon>Solirubrobacterales</taxon>
        <taxon>Capillimicrobiaceae</taxon>
        <taxon>Capillimicrobium</taxon>
    </lineage>
</organism>
<evidence type="ECO:0000313" key="3">
    <source>
        <dbReference type="EMBL" id="UGS37965.1"/>
    </source>
</evidence>
<accession>A0A9E7C1X9</accession>
<evidence type="ECO:0000256" key="2">
    <source>
        <dbReference type="SAM" id="SignalP"/>
    </source>
</evidence>
<dbReference type="EMBL" id="CP087164">
    <property type="protein sequence ID" value="UGS37965.1"/>
    <property type="molecule type" value="Genomic_DNA"/>
</dbReference>
<dbReference type="KEGG" id="sbae:DSM104329_04387"/>